<evidence type="ECO:0000256" key="1">
    <source>
        <dbReference type="SAM" id="Phobius"/>
    </source>
</evidence>
<proteinExistence type="predicted"/>
<accession>A0ABZ1T557</accession>
<evidence type="ECO:0000313" key="2">
    <source>
        <dbReference type="EMBL" id="WUP78950.1"/>
    </source>
</evidence>
<dbReference type="EMBL" id="CP108085">
    <property type="protein sequence ID" value="WUP78950.1"/>
    <property type="molecule type" value="Genomic_DNA"/>
</dbReference>
<dbReference type="RefSeq" id="WP_328710817.1">
    <property type="nucleotide sequence ID" value="NZ_CP108085.1"/>
</dbReference>
<dbReference type="Proteomes" id="UP001432011">
    <property type="component" value="Chromosome"/>
</dbReference>
<gene>
    <name evidence="2" type="ORF">OG913_18765</name>
</gene>
<evidence type="ECO:0000313" key="3">
    <source>
        <dbReference type="Proteomes" id="UP001432011"/>
    </source>
</evidence>
<keyword evidence="3" id="KW-1185">Reference proteome</keyword>
<organism evidence="2 3">
    <name type="scientific">Microbispora hainanensis</name>
    <dbReference type="NCBI Taxonomy" id="568844"/>
    <lineage>
        <taxon>Bacteria</taxon>
        <taxon>Bacillati</taxon>
        <taxon>Actinomycetota</taxon>
        <taxon>Actinomycetes</taxon>
        <taxon>Streptosporangiales</taxon>
        <taxon>Streptosporangiaceae</taxon>
        <taxon>Microbispora</taxon>
    </lineage>
</organism>
<keyword evidence="1" id="KW-1133">Transmembrane helix</keyword>
<keyword evidence="1" id="KW-0812">Transmembrane</keyword>
<reference evidence="2" key="1">
    <citation type="submission" date="2022-10" db="EMBL/GenBank/DDBJ databases">
        <title>The complete genomes of actinobacterial strains from the NBC collection.</title>
        <authorList>
            <person name="Joergensen T.S."/>
            <person name="Alvarez Arevalo M."/>
            <person name="Sterndorff E.B."/>
            <person name="Faurdal D."/>
            <person name="Vuksanovic O."/>
            <person name="Mourched A.-S."/>
            <person name="Charusanti P."/>
            <person name="Shaw S."/>
            <person name="Blin K."/>
            <person name="Weber T."/>
        </authorList>
    </citation>
    <scope>NUCLEOTIDE SEQUENCE</scope>
    <source>
        <strain evidence="2">NBC_00254</strain>
    </source>
</reference>
<protein>
    <submittedName>
        <fullName evidence="2">Uncharacterized protein</fullName>
    </submittedName>
</protein>
<name>A0ABZ1T557_9ACTN</name>
<keyword evidence="1" id="KW-0472">Membrane</keyword>
<sequence length="43" mass="4626">MHTDRSIHGGGTVAFQYGLVHLIVITLAIAALVQWLPRARATA</sequence>
<feature type="transmembrane region" description="Helical" evidence="1">
    <location>
        <begin position="14"/>
        <end position="36"/>
    </location>
</feature>